<name>A0A7D5GQ75_9EURY</name>
<dbReference type="NCBIfam" id="TIGR02504">
    <property type="entry name" value="NrdJ_Z"/>
    <property type="match status" value="1"/>
</dbReference>
<keyword evidence="17" id="KW-0614">Plasmid</keyword>
<dbReference type="OrthoDB" id="6188at2157"/>
<dbReference type="PRINTS" id="PR01183">
    <property type="entry name" value="RIBORDTASEM1"/>
</dbReference>
<dbReference type="InterPro" id="IPR024434">
    <property type="entry name" value="TSCPD_dom"/>
</dbReference>
<geneLocation type="plasmid" evidence="17 18">
    <name>unnamed3</name>
</geneLocation>
<evidence type="ECO:0000256" key="1">
    <source>
        <dbReference type="ARBA" id="ARBA00001922"/>
    </source>
</evidence>
<sequence>MSKPDMSVRLPKKRTNGATLADNLTENAYDRIIPPRYLKKDADGNLLEETEDLFERVAKNIAVAEAVYTADDVQIQPKHIKPDHPRRADIVDDVFGCGDGCPLDESVPLTEENAKWVDYDALIDGLPDATTKVVEGMQTQFQILMEQLDFVPNSPTLANAGDELQQLSACFVMSPQDDLDDIHNTLTDAALTFQSGGGVGYAFSYLRPYGDTVGSTGGIASGPLTFMRTYDQMCQTIAQGGMRRGAQMGVMRVTHPDVIFFIHSKNKDVSLAQALRLDDPKDYTNTSYGEALAEARQILDRFTTDDGQIDPHLRNAVEAQLANFNISVTVTDEFMEAVKNDDIHTFINPRTGEPHIATAETEEMYGWFDLDEYVTVGEPLAIPAREIWEDIIEGAHENGEPGVLFIDAANHDHSFPTESTPTWNGDADPFEMSTTNPCGEQWLMENEACNLGHINLSTIVDEDALDWREWVDDEYPFGMSDDAEELRLAIRDFLDDAIDWGELNSRVELGTRFLDNVVTMSAFPTPEIEETVRKNRKIGLGVMGLAQLFVQLGTKYGSDTSNEVTRQVMRHINQRSKKASRDLARDRGAFENWRHSKYADVANHADWFERQTGESAGDWYDEGGYPIRNHNTTTIAPTGTTGMIGNTSGGCEPIYQVAYKKNVSQDIQGDEQLVEFDDYFLRVLEANDIDVEAAKQEALDQMNANEFEGVQSLETVPDAIGELFVTTDMLTGKEHAAIQCAAQEGVDSAISKTVNFPNDATREDVAEVYEYLWENGAKGGTVYRDGSRSKQVLSTRADHGMGADTSDLSREEAEELIDEIADEHGIPLVPSTVNADGEAVAEPRDPGKVLEARRERIKTGYGQMYVNIGFDEEGRPVETICNIGKSGGFTNSMVEAIGKLSSLALQAGVPAEEVIEKLDGISSPDIAFDDGEQIASLPDGIAAALQRAIESRQDATLQINAYDDHNPNDQSCADCGAAVVMIGGCPACAEECGWSKCG</sequence>
<dbReference type="InterPro" id="IPR000788">
    <property type="entry name" value="RNR_lg_C"/>
</dbReference>
<proteinExistence type="inferred from homology"/>
<dbReference type="RefSeq" id="WP_179171738.1">
    <property type="nucleotide sequence ID" value="NZ_CP058532.1"/>
</dbReference>
<dbReference type="GO" id="GO:0005524">
    <property type="term" value="F:ATP binding"/>
    <property type="evidence" value="ECO:0007669"/>
    <property type="project" value="InterPro"/>
</dbReference>
<comment type="similarity">
    <text evidence="2 13">Belongs to the ribonucleoside diphosphate reductase class-2 family.</text>
</comment>
<evidence type="ECO:0000256" key="2">
    <source>
        <dbReference type="ARBA" id="ARBA00007405"/>
    </source>
</evidence>
<comment type="catalytic activity">
    <reaction evidence="12 13">
        <text>a 2'-deoxyribonucleoside 5'-diphosphate + [thioredoxin]-disulfide + H2O = a ribonucleoside 5'-diphosphate + [thioredoxin]-dithiol</text>
        <dbReference type="Rhea" id="RHEA:23252"/>
        <dbReference type="Rhea" id="RHEA-COMP:10698"/>
        <dbReference type="Rhea" id="RHEA-COMP:10700"/>
        <dbReference type="ChEBI" id="CHEBI:15377"/>
        <dbReference type="ChEBI" id="CHEBI:29950"/>
        <dbReference type="ChEBI" id="CHEBI:50058"/>
        <dbReference type="ChEBI" id="CHEBI:57930"/>
        <dbReference type="ChEBI" id="CHEBI:73316"/>
        <dbReference type="EC" id="1.17.4.1"/>
    </reaction>
</comment>
<dbReference type="GO" id="GO:0071897">
    <property type="term" value="P:DNA biosynthetic process"/>
    <property type="evidence" value="ECO:0007669"/>
    <property type="project" value="UniProtKB-KW"/>
</dbReference>
<keyword evidence="6 13" id="KW-0237">DNA synthesis</keyword>
<dbReference type="GeneID" id="56031465"/>
<keyword evidence="8 13" id="KW-0560">Oxidoreductase</keyword>
<evidence type="ECO:0000256" key="12">
    <source>
        <dbReference type="ARBA" id="ARBA00047754"/>
    </source>
</evidence>
<comment type="cofactor">
    <cofactor evidence="1 13">
        <name>adenosylcob(III)alamin</name>
        <dbReference type="ChEBI" id="CHEBI:18408"/>
    </cofactor>
</comment>
<evidence type="ECO:0000259" key="15">
    <source>
        <dbReference type="Pfam" id="PF02867"/>
    </source>
</evidence>
<dbReference type="GO" id="GO:0004748">
    <property type="term" value="F:ribonucleoside-diphosphate reductase activity, thioredoxin disulfide as acceptor"/>
    <property type="evidence" value="ECO:0007669"/>
    <property type="project" value="UniProtKB-EC"/>
</dbReference>
<dbReference type="EC" id="1.17.4.1" evidence="3 13"/>
<keyword evidence="9" id="KW-1015">Disulfide bond</keyword>
<dbReference type="Pfam" id="PF00317">
    <property type="entry name" value="Ribonuc_red_lgN"/>
    <property type="match status" value="1"/>
</dbReference>
<protein>
    <recommendedName>
        <fullName evidence="4 13">Vitamin B12-dependent ribonucleotide reductase</fullName>
        <ecNumber evidence="3 13">1.17.4.1</ecNumber>
    </recommendedName>
</protein>
<evidence type="ECO:0000259" key="14">
    <source>
        <dbReference type="Pfam" id="PF00317"/>
    </source>
</evidence>
<dbReference type="PANTHER" id="PTHR43371">
    <property type="entry name" value="VITAMIN B12-DEPENDENT RIBONUCLEOTIDE REDUCTASE"/>
    <property type="match status" value="1"/>
</dbReference>
<evidence type="ECO:0000256" key="3">
    <source>
        <dbReference type="ARBA" id="ARBA00012274"/>
    </source>
</evidence>
<dbReference type="Pfam" id="PF12637">
    <property type="entry name" value="TSCPD"/>
    <property type="match status" value="1"/>
</dbReference>
<evidence type="ECO:0000313" key="17">
    <source>
        <dbReference type="EMBL" id="QLG30164.1"/>
    </source>
</evidence>
<dbReference type="SUPFAM" id="SSF51998">
    <property type="entry name" value="PFL-like glycyl radical enzymes"/>
    <property type="match status" value="1"/>
</dbReference>
<dbReference type="Pfam" id="PF02867">
    <property type="entry name" value="Ribonuc_red_lgC"/>
    <property type="match status" value="1"/>
</dbReference>
<dbReference type="CDD" id="cd02888">
    <property type="entry name" value="RNR_II_dimer"/>
    <property type="match status" value="1"/>
</dbReference>
<evidence type="ECO:0000256" key="7">
    <source>
        <dbReference type="ARBA" id="ARBA00022741"/>
    </source>
</evidence>
<feature type="domain" description="Ribonucleotide reductase large subunit C-terminal" evidence="15">
    <location>
        <begin position="168"/>
        <end position="783"/>
    </location>
</feature>
<evidence type="ECO:0000259" key="16">
    <source>
        <dbReference type="Pfam" id="PF12637"/>
    </source>
</evidence>
<dbReference type="GO" id="GO:0009263">
    <property type="term" value="P:deoxyribonucleotide biosynthetic process"/>
    <property type="evidence" value="ECO:0007669"/>
    <property type="project" value="InterPro"/>
</dbReference>
<evidence type="ECO:0000256" key="8">
    <source>
        <dbReference type="ARBA" id="ARBA00023002"/>
    </source>
</evidence>
<keyword evidence="10 13" id="KW-0170">Cobalt</keyword>
<dbReference type="EMBL" id="CP058532">
    <property type="protein sequence ID" value="QLG30164.1"/>
    <property type="molecule type" value="Genomic_DNA"/>
</dbReference>
<dbReference type="Gene3D" id="3.20.70.20">
    <property type="match status" value="1"/>
</dbReference>
<evidence type="ECO:0000256" key="11">
    <source>
        <dbReference type="ARBA" id="ARBA00025437"/>
    </source>
</evidence>
<feature type="domain" description="TSCPD" evidence="16">
    <location>
        <begin position="848"/>
        <end position="948"/>
    </location>
</feature>
<comment type="function">
    <text evidence="11 13">Catalyzes the reduction of ribonucleotides to deoxyribonucleotides. May function to provide a pool of deoxyribonucleotide precursors for DNA repair during oxygen limitation and/or for immediate growth after restoration of oxygen.</text>
</comment>
<dbReference type="InterPro" id="IPR013344">
    <property type="entry name" value="RNR_NrdJ/NrdZ"/>
</dbReference>
<evidence type="ECO:0000256" key="10">
    <source>
        <dbReference type="ARBA" id="ARBA00023285"/>
    </source>
</evidence>
<evidence type="ECO:0000256" key="9">
    <source>
        <dbReference type="ARBA" id="ARBA00023157"/>
    </source>
</evidence>
<dbReference type="AlphaFoldDB" id="A0A7D5GQ75"/>
<organism evidence="17 18">
    <name type="scientific">Halorarum halophilum</name>
    <dbReference type="NCBI Taxonomy" id="2743090"/>
    <lineage>
        <taxon>Archaea</taxon>
        <taxon>Methanobacteriati</taxon>
        <taxon>Methanobacteriota</taxon>
        <taxon>Stenosarchaea group</taxon>
        <taxon>Halobacteria</taxon>
        <taxon>Halobacteriales</taxon>
        <taxon>Haloferacaceae</taxon>
        <taxon>Halorarum</taxon>
    </lineage>
</organism>
<evidence type="ECO:0000256" key="5">
    <source>
        <dbReference type="ARBA" id="ARBA00022628"/>
    </source>
</evidence>
<dbReference type="GO" id="GO:0031419">
    <property type="term" value="F:cobalamin binding"/>
    <property type="evidence" value="ECO:0007669"/>
    <property type="project" value="UniProtKB-KW"/>
</dbReference>
<keyword evidence="5 13" id="KW-0846">Cobalamin</keyword>
<dbReference type="InterPro" id="IPR050862">
    <property type="entry name" value="RdRp_reductase_class-2"/>
</dbReference>
<dbReference type="KEGG" id="halg:HUG10_21490"/>
<evidence type="ECO:0000256" key="13">
    <source>
        <dbReference type="RuleBase" id="RU364064"/>
    </source>
</evidence>
<reference evidence="17 18" key="1">
    <citation type="submission" date="2020-07" db="EMBL/GenBank/DDBJ databases">
        <title>Gai3-2, isolated from salt lake.</title>
        <authorList>
            <person name="Cui H."/>
            <person name="Shi X."/>
        </authorList>
    </citation>
    <scope>NUCLEOTIDE SEQUENCE [LARGE SCALE GENOMIC DNA]</scope>
    <source>
        <strain evidence="17 18">Gai3-2</strain>
        <plasmid evidence="17 18">unnamed3</plasmid>
    </source>
</reference>
<keyword evidence="18" id="KW-1185">Reference proteome</keyword>
<evidence type="ECO:0000256" key="4">
    <source>
        <dbReference type="ARBA" id="ARBA00014409"/>
    </source>
</evidence>
<gene>
    <name evidence="17" type="ORF">HUG10_21490</name>
</gene>
<evidence type="ECO:0000256" key="6">
    <source>
        <dbReference type="ARBA" id="ARBA00022634"/>
    </source>
</evidence>
<evidence type="ECO:0000313" key="18">
    <source>
        <dbReference type="Proteomes" id="UP000509750"/>
    </source>
</evidence>
<accession>A0A7D5GQ75</accession>
<dbReference type="InterPro" id="IPR013509">
    <property type="entry name" value="RNR_lsu_N"/>
</dbReference>
<dbReference type="Proteomes" id="UP000509750">
    <property type="component" value="Plasmid unnamed3"/>
</dbReference>
<dbReference type="PANTHER" id="PTHR43371:SF1">
    <property type="entry name" value="RIBONUCLEOSIDE-DIPHOSPHATE REDUCTASE"/>
    <property type="match status" value="1"/>
</dbReference>
<feature type="domain" description="Ribonucleotide reductase large subunit N-terminal" evidence="14">
    <location>
        <begin position="25"/>
        <end position="164"/>
    </location>
</feature>
<keyword evidence="7 13" id="KW-0547">Nucleotide-binding</keyword>